<keyword evidence="3" id="KW-1185">Reference proteome</keyword>
<dbReference type="OrthoDB" id="2340857at2759"/>
<dbReference type="Proteomes" id="UP000093000">
    <property type="component" value="Unassembled WGS sequence"/>
</dbReference>
<comment type="caution">
    <text evidence="2">The sequence shown here is derived from an EMBL/GenBank/DDBJ whole genome shotgun (WGS) entry which is preliminary data.</text>
</comment>
<reference evidence="2 3" key="1">
    <citation type="submission" date="2016-03" db="EMBL/GenBank/DDBJ databases">
        <title>Choanephora cucurbitarum.</title>
        <authorList>
            <person name="Min B."/>
            <person name="Park H."/>
            <person name="Park J.-H."/>
            <person name="Shin H.-D."/>
            <person name="Choi I.-G."/>
        </authorList>
    </citation>
    <scope>NUCLEOTIDE SEQUENCE [LARGE SCALE GENOMIC DNA]</scope>
    <source>
        <strain evidence="2 3">KUS-F28377</strain>
    </source>
</reference>
<sequence length="284" mass="30518">MKFSIAAASALAITFLSSVAKAESYDEIMKDFCGGLTVTGPTASDVIVAGQNATVSVTRVANSHEKQITGLDLYAVDTNDQPRYVQNVWAGSYSLGTSASISDGIPSNSTAGTYYYRVWVTNIINGGHGPDCTIFSPRFKVTTGSHTNDAGLTTYEQSLDDDKVYSSEHAKGCFGLNIQSPSEGSTLTHGEHTNVLLSRDSASPAEVLESVNLYKASSTGEDELVQQIWSGKAYLPNAYSYKDHLQIPKDKLDSSATYYYQVQIASQDGETCSFRSGNFNVASE</sequence>
<accession>A0A1C7NMP7</accession>
<protein>
    <submittedName>
        <fullName evidence="2">Uncharacterized protein</fullName>
    </submittedName>
</protein>
<dbReference type="AlphaFoldDB" id="A0A1C7NMP7"/>
<proteinExistence type="predicted"/>
<keyword evidence="1" id="KW-0732">Signal</keyword>
<dbReference type="InParanoid" id="A0A1C7NMP7"/>
<feature type="chain" id="PRO_5008889791" evidence="1">
    <location>
        <begin position="23"/>
        <end position="284"/>
    </location>
</feature>
<organism evidence="2 3">
    <name type="scientific">Choanephora cucurbitarum</name>
    <dbReference type="NCBI Taxonomy" id="101091"/>
    <lineage>
        <taxon>Eukaryota</taxon>
        <taxon>Fungi</taxon>
        <taxon>Fungi incertae sedis</taxon>
        <taxon>Mucoromycota</taxon>
        <taxon>Mucoromycotina</taxon>
        <taxon>Mucoromycetes</taxon>
        <taxon>Mucorales</taxon>
        <taxon>Mucorineae</taxon>
        <taxon>Choanephoraceae</taxon>
        <taxon>Choanephoroideae</taxon>
        <taxon>Choanephora</taxon>
    </lineage>
</organism>
<dbReference type="EMBL" id="LUGH01000079">
    <property type="protein sequence ID" value="OBZ89756.1"/>
    <property type="molecule type" value="Genomic_DNA"/>
</dbReference>
<evidence type="ECO:0000256" key="1">
    <source>
        <dbReference type="SAM" id="SignalP"/>
    </source>
</evidence>
<feature type="signal peptide" evidence="1">
    <location>
        <begin position="1"/>
        <end position="22"/>
    </location>
</feature>
<evidence type="ECO:0000313" key="2">
    <source>
        <dbReference type="EMBL" id="OBZ89756.1"/>
    </source>
</evidence>
<evidence type="ECO:0000313" key="3">
    <source>
        <dbReference type="Proteomes" id="UP000093000"/>
    </source>
</evidence>
<name>A0A1C7NMP7_9FUNG</name>
<gene>
    <name evidence="2" type="ORF">A0J61_02180</name>
</gene>